<comment type="similarity">
    <text evidence="1">Belongs to the prefoldin subunit beta family.</text>
</comment>
<evidence type="ECO:0000256" key="3">
    <source>
        <dbReference type="SAM" id="Coils"/>
    </source>
</evidence>
<organism evidence="4 5">
    <name type="scientific">Suillus placidus</name>
    <dbReference type="NCBI Taxonomy" id="48579"/>
    <lineage>
        <taxon>Eukaryota</taxon>
        <taxon>Fungi</taxon>
        <taxon>Dikarya</taxon>
        <taxon>Basidiomycota</taxon>
        <taxon>Agaricomycotina</taxon>
        <taxon>Agaricomycetes</taxon>
        <taxon>Agaricomycetidae</taxon>
        <taxon>Boletales</taxon>
        <taxon>Suillineae</taxon>
        <taxon>Suillaceae</taxon>
        <taxon>Suillus</taxon>
    </lineage>
</organism>
<keyword evidence="2" id="KW-0143">Chaperone</keyword>
<dbReference type="SUPFAM" id="SSF46579">
    <property type="entry name" value="Prefoldin"/>
    <property type="match status" value="1"/>
</dbReference>
<evidence type="ECO:0000313" key="5">
    <source>
        <dbReference type="Proteomes" id="UP000714275"/>
    </source>
</evidence>
<dbReference type="GO" id="GO:0006457">
    <property type="term" value="P:protein folding"/>
    <property type="evidence" value="ECO:0007669"/>
    <property type="project" value="InterPro"/>
</dbReference>
<keyword evidence="5" id="KW-1185">Reference proteome</keyword>
<dbReference type="OrthoDB" id="248120at2759"/>
<protein>
    <submittedName>
        <fullName evidence="4">Prefoldin subunit 6</fullName>
    </submittedName>
</protein>
<accession>A0A9P7A8J5</accession>
<name>A0A9P7A8J5_9AGAM</name>
<evidence type="ECO:0000313" key="4">
    <source>
        <dbReference type="EMBL" id="KAG1784078.1"/>
    </source>
</evidence>
<dbReference type="GO" id="GO:0051087">
    <property type="term" value="F:protein-folding chaperone binding"/>
    <property type="evidence" value="ECO:0007669"/>
    <property type="project" value="TreeGrafter"/>
</dbReference>
<evidence type="ECO:0000256" key="1">
    <source>
        <dbReference type="ARBA" id="ARBA00008045"/>
    </source>
</evidence>
<gene>
    <name evidence="4" type="ORF">EV702DRAFT_33093</name>
</gene>
<dbReference type="GO" id="GO:0005737">
    <property type="term" value="C:cytoplasm"/>
    <property type="evidence" value="ECO:0007669"/>
    <property type="project" value="TreeGrafter"/>
</dbReference>
<dbReference type="PANTHER" id="PTHR21431">
    <property type="entry name" value="PREFOLDIN SUBUNIT 6"/>
    <property type="match status" value="1"/>
</dbReference>
<dbReference type="PANTHER" id="PTHR21431:SF0">
    <property type="entry name" value="PREFOLDIN SUBUNIT 6"/>
    <property type="match status" value="1"/>
</dbReference>
<sequence>MSLEFRFQSASTEYQKIQTELASLVENRTRLDAQLSENEMVKKEFAQLTPSNAVYKLVGPVLVPQDQNEAKTNVETRLEFIKSEIKRVDAQINEGEDRSEKKKNELVKIQTKLQQAQSTPNS</sequence>
<dbReference type="InterPro" id="IPR009053">
    <property type="entry name" value="Prefoldin"/>
</dbReference>
<dbReference type="GO" id="GO:0051131">
    <property type="term" value="P:chaperone-mediated protein complex assembly"/>
    <property type="evidence" value="ECO:0007669"/>
    <property type="project" value="TreeGrafter"/>
</dbReference>
<evidence type="ECO:0000256" key="2">
    <source>
        <dbReference type="ARBA" id="ARBA00023186"/>
    </source>
</evidence>
<dbReference type="EMBL" id="JABBWD010000001">
    <property type="protein sequence ID" value="KAG1784078.1"/>
    <property type="molecule type" value="Genomic_DNA"/>
</dbReference>
<dbReference type="FunFam" id="1.10.287.370:FF:000003">
    <property type="entry name" value="Prefoldin subunit 6"/>
    <property type="match status" value="1"/>
</dbReference>
<feature type="coiled-coil region" evidence="3">
    <location>
        <begin position="7"/>
        <end position="34"/>
    </location>
</feature>
<feature type="coiled-coil region" evidence="3">
    <location>
        <begin position="71"/>
        <end position="119"/>
    </location>
</feature>
<dbReference type="AlphaFoldDB" id="A0A9P7A8J5"/>
<dbReference type="Proteomes" id="UP000714275">
    <property type="component" value="Unassembled WGS sequence"/>
</dbReference>
<comment type="caution">
    <text evidence="4">The sequence shown here is derived from an EMBL/GenBank/DDBJ whole genome shotgun (WGS) entry which is preliminary data.</text>
</comment>
<dbReference type="CDD" id="cd23161">
    <property type="entry name" value="Prefoldin_6"/>
    <property type="match status" value="1"/>
</dbReference>
<dbReference type="GO" id="GO:0016272">
    <property type="term" value="C:prefoldin complex"/>
    <property type="evidence" value="ECO:0007669"/>
    <property type="project" value="InterPro"/>
</dbReference>
<dbReference type="InterPro" id="IPR002777">
    <property type="entry name" value="PFD_beta-like"/>
</dbReference>
<dbReference type="Gene3D" id="1.10.287.370">
    <property type="match status" value="1"/>
</dbReference>
<dbReference type="Pfam" id="PF01920">
    <property type="entry name" value="Prefoldin_2"/>
    <property type="match status" value="1"/>
</dbReference>
<proteinExistence type="inferred from homology"/>
<dbReference type="GO" id="GO:0051082">
    <property type="term" value="F:unfolded protein binding"/>
    <property type="evidence" value="ECO:0007669"/>
    <property type="project" value="InterPro"/>
</dbReference>
<keyword evidence="3" id="KW-0175">Coiled coil</keyword>
<reference evidence="4" key="1">
    <citation type="journal article" date="2020" name="New Phytol.">
        <title>Comparative genomics reveals dynamic genome evolution in host specialist ectomycorrhizal fungi.</title>
        <authorList>
            <person name="Lofgren L.A."/>
            <person name="Nguyen N.H."/>
            <person name="Vilgalys R."/>
            <person name="Ruytinx J."/>
            <person name="Liao H.L."/>
            <person name="Branco S."/>
            <person name="Kuo A."/>
            <person name="LaButti K."/>
            <person name="Lipzen A."/>
            <person name="Andreopoulos W."/>
            <person name="Pangilinan J."/>
            <person name="Riley R."/>
            <person name="Hundley H."/>
            <person name="Na H."/>
            <person name="Barry K."/>
            <person name="Grigoriev I.V."/>
            <person name="Stajich J.E."/>
            <person name="Kennedy P.G."/>
        </authorList>
    </citation>
    <scope>NUCLEOTIDE SEQUENCE</scope>
    <source>
        <strain evidence="4">DOB743</strain>
    </source>
</reference>